<proteinExistence type="predicted"/>
<gene>
    <name evidence="4" type="ORF">scyTo_0017772</name>
</gene>
<accession>A0A401PZZ9</accession>
<dbReference type="GO" id="GO:0005737">
    <property type="term" value="C:cytoplasm"/>
    <property type="evidence" value="ECO:0007669"/>
    <property type="project" value="InterPro"/>
</dbReference>
<dbReference type="GO" id="GO:0016787">
    <property type="term" value="F:hydrolase activity"/>
    <property type="evidence" value="ECO:0007669"/>
    <property type="project" value="InterPro"/>
</dbReference>
<dbReference type="PROSITE" id="PS51135">
    <property type="entry name" value="CIDE_N"/>
    <property type="match status" value="1"/>
</dbReference>
<dbReference type="InterPro" id="IPR003508">
    <property type="entry name" value="CIDE-N_dom"/>
</dbReference>
<evidence type="ECO:0000313" key="5">
    <source>
        <dbReference type="Proteomes" id="UP000288216"/>
    </source>
</evidence>
<dbReference type="AlphaFoldDB" id="A0A401PZZ9"/>
<dbReference type="Proteomes" id="UP000288216">
    <property type="component" value="Unassembled WGS sequence"/>
</dbReference>
<feature type="domain" description="CIDE-N" evidence="3">
    <location>
        <begin position="1"/>
        <end position="42"/>
    </location>
</feature>
<evidence type="ECO:0000256" key="2">
    <source>
        <dbReference type="PROSITE-ProRule" id="PRU00447"/>
    </source>
</evidence>
<dbReference type="GO" id="GO:0006309">
    <property type="term" value="P:apoptotic DNA fragmentation"/>
    <property type="evidence" value="ECO:0007669"/>
    <property type="project" value="InterPro"/>
</dbReference>
<dbReference type="STRING" id="75743.A0A401PZZ9"/>
<dbReference type="OrthoDB" id="9943677at2759"/>
<dbReference type="SUPFAM" id="SSF54277">
    <property type="entry name" value="CAD &amp; PB1 domains"/>
    <property type="match status" value="1"/>
</dbReference>
<name>A0A401PZZ9_SCYTO</name>
<dbReference type="Gene3D" id="3.10.20.10">
    <property type="match status" value="1"/>
</dbReference>
<dbReference type="Pfam" id="PF02017">
    <property type="entry name" value="CIDE-N"/>
    <property type="match status" value="1"/>
</dbReference>
<dbReference type="PANTHER" id="PTHR13067">
    <property type="entry name" value="CASPASE-ACTIVATED DNASE"/>
    <property type="match status" value="1"/>
</dbReference>
<dbReference type="SUPFAM" id="SSF54060">
    <property type="entry name" value="His-Me finger endonucleases"/>
    <property type="match status" value="1"/>
</dbReference>
<dbReference type="InterPro" id="IPR044925">
    <property type="entry name" value="His-Me_finger_sf"/>
</dbReference>
<dbReference type="PANTHER" id="PTHR13067:SF2">
    <property type="entry name" value="CASPASE-ACTIVATED DNASE"/>
    <property type="match status" value="1"/>
</dbReference>
<feature type="non-terminal residue" evidence="4">
    <location>
        <position position="1"/>
    </location>
</feature>
<organism evidence="4 5">
    <name type="scientific">Scyliorhinus torazame</name>
    <name type="common">Cloudy catshark</name>
    <name type="synonym">Catulus torazame</name>
    <dbReference type="NCBI Taxonomy" id="75743"/>
    <lineage>
        <taxon>Eukaryota</taxon>
        <taxon>Metazoa</taxon>
        <taxon>Chordata</taxon>
        <taxon>Craniata</taxon>
        <taxon>Vertebrata</taxon>
        <taxon>Chondrichthyes</taxon>
        <taxon>Elasmobranchii</taxon>
        <taxon>Galeomorphii</taxon>
        <taxon>Galeoidea</taxon>
        <taxon>Carcharhiniformes</taxon>
        <taxon>Scyliorhinidae</taxon>
        <taxon>Scyliorhinus</taxon>
    </lineage>
</organism>
<dbReference type="SMART" id="SM00266">
    <property type="entry name" value="CAD"/>
    <property type="match status" value="1"/>
</dbReference>
<sequence length="295" mass="35048">LSRKGCRVCLFEDGTEVDADYFSCLEDNCKLIILEQGQKWDGEFRYYLNKILHEYDNSNDELITTANRMLSEEIRPRKRKLLQYFVEDSTENITAENREDDQKWFEGLNSRFKTKSDYMRFSCGRRMRNYLTEVKNHADKLEGDMKKNYCVFVKEIERHLQQNKFNGCYFDRRAKDNNRLCTPNGWFTCQGAFDEDRCSFIHSINPYGSRENRIVFSTWNLDHGIEKKRTIIPTIVDTVKPKIDDRMVEHFYSLLFTLANLKLVHIVCHKKTEHKLSCDPPKTCTGKKRKKNNLL</sequence>
<evidence type="ECO:0000313" key="4">
    <source>
        <dbReference type="EMBL" id="GCB78702.1"/>
    </source>
</evidence>
<dbReference type="GO" id="GO:0005634">
    <property type="term" value="C:nucleus"/>
    <property type="evidence" value="ECO:0007669"/>
    <property type="project" value="InterPro"/>
</dbReference>
<evidence type="ECO:0000259" key="3">
    <source>
        <dbReference type="PROSITE" id="PS51135"/>
    </source>
</evidence>
<dbReference type="Pfam" id="PF09230">
    <property type="entry name" value="DFF40"/>
    <property type="match status" value="1"/>
</dbReference>
<keyword evidence="1 2" id="KW-0053">Apoptosis</keyword>
<evidence type="ECO:0000256" key="1">
    <source>
        <dbReference type="ARBA" id="ARBA00022703"/>
    </source>
</evidence>
<reference evidence="4 5" key="1">
    <citation type="journal article" date="2018" name="Nat. Ecol. Evol.">
        <title>Shark genomes provide insights into elasmobranch evolution and the origin of vertebrates.</title>
        <authorList>
            <person name="Hara Y"/>
            <person name="Yamaguchi K"/>
            <person name="Onimaru K"/>
            <person name="Kadota M"/>
            <person name="Koyanagi M"/>
            <person name="Keeley SD"/>
            <person name="Tatsumi K"/>
            <person name="Tanaka K"/>
            <person name="Motone F"/>
            <person name="Kageyama Y"/>
            <person name="Nozu R"/>
            <person name="Adachi N"/>
            <person name="Nishimura O"/>
            <person name="Nakagawa R"/>
            <person name="Tanegashima C"/>
            <person name="Kiyatake I"/>
            <person name="Matsumoto R"/>
            <person name="Murakumo K"/>
            <person name="Nishida K"/>
            <person name="Terakita A"/>
            <person name="Kuratani S"/>
            <person name="Sato K"/>
            <person name="Hyodo S Kuraku.S."/>
        </authorList>
    </citation>
    <scope>NUCLEOTIDE SEQUENCE [LARGE SCALE GENOMIC DNA]</scope>
</reference>
<dbReference type="EMBL" id="BFAA01011833">
    <property type="protein sequence ID" value="GCB78702.1"/>
    <property type="molecule type" value="Genomic_DNA"/>
</dbReference>
<protein>
    <recommendedName>
        <fullName evidence="3">CIDE-N domain-containing protein</fullName>
    </recommendedName>
</protein>
<comment type="caution">
    <text evidence="4">The sequence shown here is derived from an EMBL/GenBank/DDBJ whole genome shotgun (WGS) entry which is preliminary data.</text>
</comment>
<dbReference type="GO" id="GO:0004520">
    <property type="term" value="F:DNA endonuclease activity"/>
    <property type="evidence" value="ECO:0007669"/>
    <property type="project" value="InterPro"/>
</dbReference>
<dbReference type="InterPro" id="IPR015311">
    <property type="entry name" value="DFF40_C"/>
</dbReference>
<dbReference type="InterPro" id="IPR039729">
    <property type="entry name" value="DFF40"/>
</dbReference>
<dbReference type="OMA" id="KAEHVEW"/>
<keyword evidence="5" id="KW-1185">Reference proteome</keyword>